<dbReference type="Pfam" id="PF12089">
    <property type="entry name" value="DUF3566"/>
    <property type="match status" value="1"/>
</dbReference>
<dbReference type="Proteomes" id="UP000216300">
    <property type="component" value="Unassembled WGS sequence"/>
</dbReference>
<gene>
    <name evidence="4" type="ORF">CGZ91_08930</name>
</gene>
<evidence type="ECO:0000313" key="5">
    <source>
        <dbReference type="Proteomes" id="UP000216300"/>
    </source>
</evidence>
<dbReference type="AlphaFoldDB" id="A0A255EFF9"/>
<feature type="transmembrane region" description="Helical" evidence="2">
    <location>
        <begin position="292"/>
        <end position="318"/>
    </location>
</feature>
<feature type="compositionally biased region" description="Low complexity" evidence="1">
    <location>
        <begin position="66"/>
        <end position="77"/>
    </location>
</feature>
<feature type="compositionally biased region" description="Polar residues" evidence="1">
    <location>
        <begin position="174"/>
        <end position="194"/>
    </location>
</feature>
<protein>
    <recommendedName>
        <fullName evidence="3">DUF3566 domain-containing protein</fullName>
    </recommendedName>
</protein>
<comment type="caution">
    <text evidence="4">The sequence shown here is derived from an EMBL/GenBank/DDBJ whole genome shotgun (WGS) entry which is preliminary data.</text>
</comment>
<evidence type="ECO:0000256" key="1">
    <source>
        <dbReference type="SAM" id="MobiDB-lite"/>
    </source>
</evidence>
<feature type="compositionally biased region" description="Low complexity" evidence="1">
    <location>
        <begin position="195"/>
        <end position="209"/>
    </location>
</feature>
<evidence type="ECO:0000256" key="2">
    <source>
        <dbReference type="SAM" id="Phobius"/>
    </source>
</evidence>
<feature type="compositionally biased region" description="Polar residues" evidence="1">
    <location>
        <begin position="1"/>
        <end position="13"/>
    </location>
</feature>
<feature type="transmembrane region" description="Helical" evidence="2">
    <location>
        <begin position="234"/>
        <end position="257"/>
    </location>
</feature>
<feature type="compositionally biased region" description="Polar residues" evidence="1">
    <location>
        <begin position="154"/>
        <end position="166"/>
    </location>
</feature>
<dbReference type="EMBL" id="NMVJ01000007">
    <property type="protein sequence ID" value="OYN90274.1"/>
    <property type="molecule type" value="Genomic_DNA"/>
</dbReference>
<feature type="region of interest" description="Disordered" evidence="1">
    <location>
        <begin position="1"/>
        <end position="211"/>
    </location>
</feature>
<organism evidence="4 5">
    <name type="scientific">Parenemella sanctibonifatiensis</name>
    <dbReference type="NCBI Taxonomy" id="2016505"/>
    <lineage>
        <taxon>Bacteria</taxon>
        <taxon>Bacillati</taxon>
        <taxon>Actinomycetota</taxon>
        <taxon>Actinomycetes</taxon>
        <taxon>Propionibacteriales</taxon>
        <taxon>Propionibacteriaceae</taxon>
        <taxon>Parenemella</taxon>
    </lineage>
</organism>
<evidence type="ECO:0000313" key="4">
    <source>
        <dbReference type="EMBL" id="OYN90274.1"/>
    </source>
</evidence>
<name>A0A255EFF9_9ACTN</name>
<keyword evidence="2" id="KW-1133">Transmembrane helix</keyword>
<keyword evidence="5" id="KW-1185">Reference proteome</keyword>
<evidence type="ECO:0000259" key="3">
    <source>
        <dbReference type="Pfam" id="PF12089"/>
    </source>
</evidence>
<reference evidence="4 5" key="1">
    <citation type="submission" date="2017-07" db="EMBL/GenBank/DDBJ databases">
        <title>Draft whole genome sequences of clinical Proprionibacteriaceae strains.</title>
        <authorList>
            <person name="Bernier A.-M."/>
            <person name="Bernard K."/>
            <person name="Domingo M.-C."/>
        </authorList>
    </citation>
    <scope>NUCLEOTIDE SEQUENCE [LARGE SCALE GENOMIC DNA]</scope>
    <source>
        <strain evidence="4 5">NML 150081</strain>
    </source>
</reference>
<keyword evidence="2" id="KW-0472">Membrane</keyword>
<feature type="domain" description="DUF3566" evidence="3">
    <location>
        <begin position="217"/>
        <end position="334"/>
    </location>
</feature>
<feature type="compositionally biased region" description="Gly residues" evidence="1">
    <location>
        <begin position="132"/>
        <end position="148"/>
    </location>
</feature>
<keyword evidence="2" id="KW-0812">Transmembrane</keyword>
<proteinExistence type="predicted"/>
<sequence>MSNTSHGEGTSPTGAVPQPPSSGRPNVGRPMARPVPLEQANLADRVMGRTGEQPAIRDGRPPFATNSGHQSNGSQGSVWQRQGGGNAGNHGSDRPGSGSSPWQVDRQAKKPHDDTNADDPQSQPTPPRESGSGAGAAGAAGVGAGLGAGAAASQQRPSGYSRSGAPQQERRPAQPTTNDSADTATSPTETGDTQAGSESSAAELLAARRGATRRRTRRARLRLARIDPWSVMKISLLFSIAAGIIFVVAVSVLWMVLAGSGLFEQINNALSSIVAVEGQEFDVTRYIGAERVIGAAAVLAAVDVVILTALATLGAFLYNLAAIMLGGLEVTLSED</sequence>
<dbReference type="OrthoDB" id="3240216at2"/>
<feature type="compositionally biased region" description="Basic and acidic residues" evidence="1">
    <location>
        <begin position="106"/>
        <end position="115"/>
    </location>
</feature>
<accession>A0A255EFF9</accession>
<dbReference type="InterPro" id="IPR021949">
    <property type="entry name" value="DUF3566_TM"/>
</dbReference>